<organism evidence="2 3">
    <name type="scientific">Flavonifractor plautii</name>
    <name type="common">Fusobacterium plautii</name>
    <dbReference type="NCBI Taxonomy" id="292800"/>
    <lineage>
        <taxon>Bacteria</taxon>
        <taxon>Bacillati</taxon>
        <taxon>Bacillota</taxon>
        <taxon>Clostridia</taxon>
        <taxon>Eubacteriales</taxon>
        <taxon>Oscillospiraceae</taxon>
        <taxon>Flavonifractor</taxon>
    </lineage>
</organism>
<dbReference type="Proteomes" id="UP000095746">
    <property type="component" value="Unassembled WGS sequence"/>
</dbReference>
<proteinExistence type="predicted"/>
<reference evidence="2 3" key="1">
    <citation type="submission" date="2015-09" db="EMBL/GenBank/DDBJ databases">
        <authorList>
            <consortium name="Pathogen Informatics"/>
        </authorList>
    </citation>
    <scope>NUCLEOTIDE SEQUENCE [LARGE SCALE GENOMIC DNA]</scope>
    <source>
        <strain evidence="2 3">2789STDY5608854</strain>
    </source>
</reference>
<feature type="region of interest" description="Disordered" evidence="1">
    <location>
        <begin position="76"/>
        <end position="97"/>
    </location>
</feature>
<evidence type="ECO:0000313" key="2">
    <source>
        <dbReference type="EMBL" id="CUO09211.1"/>
    </source>
</evidence>
<dbReference type="EMBL" id="CYZT01000043">
    <property type="protein sequence ID" value="CUO09211.1"/>
    <property type="molecule type" value="Genomic_DNA"/>
</dbReference>
<dbReference type="AlphaFoldDB" id="A0A174C6R8"/>
<evidence type="ECO:0000313" key="3">
    <source>
        <dbReference type="Proteomes" id="UP000095746"/>
    </source>
</evidence>
<accession>A0A174C6R8</accession>
<sequence>MTKAKNRRAAQGSTITRIIRQGMAPMIGPKKGIMLVTPTTTLTSMGYGMRKIKQRIKQSTPMMAESISLPLIKPTNTRLACPHTPRSQSARRLGRMA</sequence>
<name>A0A174C6R8_FLAPL</name>
<evidence type="ECO:0000256" key="1">
    <source>
        <dbReference type="SAM" id="MobiDB-lite"/>
    </source>
</evidence>
<gene>
    <name evidence="2" type="ORF">ERS852411_00957</name>
</gene>
<protein>
    <submittedName>
        <fullName evidence="2">Uncharacterized protein</fullName>
    </submittedName>
</protein>